<dbReference type="SUPFAM" id="SSF47459">
    <property type="entry name" value="HLH, helix-loop-helix DNA-binding domain"/>
    <property type="match status" value="1"/>
</dbReference>
<protein>
    <submittedName>
        <fullName evidence="8">Twist bHLH transcription factor</fullName>
    </submittedName>
</protein>
<evidence type="ECO:0000256" key="3">
    <source>
        <dbReference type="ARBA" id="ARBA00023015"/>
    </source>
</evidence>
<evidence type="ECO:0000256" key="2">
    <source>
        <dbReference type="ARBA" id="ARBA00022782"/>
    </source>
</evidence>
<keyword evidence="5" id="KW-0804">Transcription</keyword>
<evidence type="ECO:0000256" key="4">
    <source>
        <dbReference type="ARBA" id="ARBA00023125"/>
    </source>
</evidence>
<evidence type="ECO:0000256" key="5">
    <source>
        <dbReference type="ARBA" id="ARBA00023163"/>
    </source>
</evidence>
<keyword evidence="1" id="KW-0217">Developmental protein</keyword>
<gene>
    <name evidence="8" type="primary">twist</name>
</gene>
<dbReference type="InterPro" id="IPR050283">
    <property type="entry name" value="E-box_TF_Regulators"/>
</dbReference>
<organism evidence="8">
    <name type="scientific">Aurelia aurita</name>
    <name type="common">Moon jellyfish</name>
    <name type="synonym">Medusa aurita</name>
    <dbReference type="NCBI Taxonomy" id="6145"/>
    <lineage>
        <taxon>Eukaryota</taxon>
        <taxon>Metazoa</taxon>
        <taxon>Cnidaria</taxon>
        <taxon>Scyphozoa</taxon>
        <taxon>Semaeostomeae</taxon>
        <taxon>Ulmaridae</taxon>
        <taxon>Aurelia</taxon>
    </lineage>
</organism>
<dbReference type="PANTHER" id="PTHR23349:SF50">
    <property type="entry name" value="PROTEIN TWIST"/>
    <property type="match status" value="1"/>
</dbReference>
<dbReference type="Gene3D" id="4.10.280.10">
    <property type="entry name" value="Helix-loop-helix DNA-binding domain"/>
    <property type="match status" value="1"/>
</dbReference>
<keyword evidence="4" id="KW-0238">DNA-binding</keyword>
<dbReference type="GO" id="GO:0030154">
    <property type="term" value="P:cell differentiation"/>
    <property type="evidence" value="ECO:0007669"/>
    <property type="project" value="UniProtKB-KW"/>
</dbReference>
<keyword evidence="3" id="KW-0805">Transcription regulation</keyword>
<dbReference type="GO" id="GO:0000981">
    <property type="term" value="F:DNA-binding transcription factor activity, RNA polymerase II-specific"/>
    <property type="evidence" value="ECO:0007669"/>
    <property type="project" value="TreeGrafter"/>
</dbReference>
<keyword evidence="6" id="KW-0539">Nucleus</keyword>
<reference evidence="8" key="2">
    <citation type="submission" date="2015-01" db="EMBL/GenBank/DDBJ databases">
        <title>Cnidarian medusae are formed by an altered polyp program rather than a medusa-specific program.</title>
        <authorList>
            <person name="Kraus J.E.M."/>
            <person name="Fredman D."/>
            <person name="Wang W."/>
            <person name="Khalturin K."/>
            <person name="Technau U."/>
        </authorList>
    </citation>
    <scope>NUCLEOTIDE SEQUENCE</scope>
    <source>
        <strain evidence="8">Roscoff</strain>
        <tissue evidence="8">Whole juvenile medusa</tissue>
    </source>
</reference>
<dbReference type="EMBL" id="LN611628">
    <property type="protein sequence ID" value="CEG06166.1"/>
    <property type="molecule type" value="mRNA"/>
</dbReference>
<feature type="domain" description="BHLH" evidence="7">
    <location>
        <begin position="2"/>
        <end position="22"/>
    </location>
</feature>
<dbReference type="GO" id="GO:0046983">
    <property type="term" value="F:protein dimerization activity"/>
    <property type="evidence" value="ECO:0007669"/>
    <property type="project" value="InterPro"/>
</dbReference>
<reference evidence="8" key="1">
    <citation type="submission" date="2014-09" db="EMBL/GenBank/DDBJ databases">
        <authorList>
            <person name="Kraus J."/>
        </authorList>
    </citation>
    <scope>NUCLEOTIDE SEQUENCE</scope>
    <source>
        <strain evidence="8">Roscoff</strain>
        <tissue evidence="8">Whole juvenile medusa</tissue>
    </source>
</reference>
<keyword evidence="2" id="KW-0221">Differentiation</keyword>
<proteinExistence type="evidence at transcript level"/>
<evidence type="ECO:0000256" key="1">
    <source>
        <dbReference type="ARBA" id="ARBA00022473"/>
    </source>
</evidence>
<evidence type="ECO:0000259" key="7">
    <source>
        <dbReference type="Pfam" id="PF00010"/>
    </source>
</evidence>
<evidence type="ECO:0000256" key="6">
    <source>
        <dbReference type="ARBA" id="ARBA00023242"/>
    </source>
</evidence>
<accession>A0A0A8P3J1</accession>
<dbReference type="PANTHER" id="PTHR23349">
    <property type="entry name" value="BASIC HELIX-LOOP-HELIX TRANSCRIPTION FACTOR, TWIST"/>
    <property type="match status" value="1"/>
</dbReference>
<dbReference type="InterPro" id="IPR036638">
    <property type="entry name" value="HLH_DNA-bd_sf"/>
</dbReference>
<dbReference type="Pfam" id="PF00010">
    <property type="entry name" value="HLH"/>
    <property type="match status" value="1"/>
</dbReference>
<dbReference type="InterPro" id="IPR011598">
    <property type="entry name" value="bHLH_dom"/>
</dbReference>
<name>A0A0A8P3J1_AURAU</name>
<dbReference type="GO" id="GO:0000977">
    <property type="term" value="F:RNA polymerase II transcription regulatory region sequence-specific DNA binding"/>
    <property type="evidence" value="ECO:0007669"/>
    <property type="project" value="TreeGrafter"/>
</dbReference>
<evidence type="ECO:0000313" key="8">
    <source>
        <dbReference type="EMBL" id="CEG06166.1"/>
    </source>
</evidence>
<dbReference type="AlphaFoldDB" id="A0A0A8P3J1"/>
<feature type="non-terminal residue" evidence="8">
    <location>
        <position position="1"/>
    </location>
</feature>
<sequence>LPSDKLSKIQTLRLATKYIDFLCQILSNDEMSPNAAASCFYIAHERLSYAFSVWRMEGAWGTDDLGQERENGGGNFNPCKRTDLYSDQQFMQRQQPNRFM</sequence>